<keyword evidence="1" id="KW-0732">Signal</keyword>
<dbReference type="WBParaSite" id="PSAMB.scaffold1604size39546.g14049.t1">
    <property type="protein sequence ID" value="PSAMB.scaffold1604size39546.g14049.t1"/>
    <property type="gene ID" value="PSAMB.scaffold1604size39546.g14049"/>
</dbReference>
<proteinExistence type="predicted"/>
<reference evidence="3" key="1">
    <citation type="submission" date="2022-11" db="UniProtKB">
        <authorList>
            <consortium name="WormBaseParasite"/>
        </authorList>
    </citation>
    <scope>IDENTIFICATION</scope>
</reference>
<keyword evidence="2" id="KW-1185">Reference proteome</keyword>
<feature type="signal peptide" evidence="1">
    <location>
        <begin position="1"/>
        <end position="19"/>
    </location>
</feature>
<name>A0A914V7N2_9BILA</name>
<dbReference type="AlphaFoldDB" id="A0A914V7N2"/>
<accession>A0A914V7N2</accession>
<organism evidence="2 3">
    <name type="scientific">Plectus sambesii</name>
    <dbReference type="NCBI Taxonomy" id="2011161"/>
    <lineage>
        <taxon>Eukaryota</taxon>
        <taxon>Metazoa</taxon>
        <taxon>Ecdysozoa</taxon>
        <taxon>Nematoda</taxon>
        <taxon>Chromadorea</taxon>
        <taxon>Plectida</taxon>
        <taxon>Plectina</taxon>
        <taxon>Plectoidea</taxon>
        <taxon>Plectidae</taxon>
        <taxon>Plectus</taxon>
    </lineage>
</organism>
<evidence type="ECO:0000256" key="1">
    <source>
        <dbReference type="SAM" id="SignalP"/>
    </source>
</evidence>
<protein>
    <submittedName>
        <fullName evidence="3">Uncharacterized protein</fullName>
    </submittedName>
</protein>
<sequence length="108" mass="12233">MSRMLPWLSMAVMFVCVASRPDGSRDFLSTSPLAHIMTRVLSNDYSATEDMQQLCSYMHAVELTAKLLRDMIEKKAGSVERTCAAFEPFDVLTSRTPKSYMGSRRLLF</sequence>
<evidence type="ECO:0000313" key="3">
    <source>
        <dbReference type="WBParaSite" id="PSAMB.scaffold1604size39546.g14049.t1"/>
    </source>
</evidence>
<feature type="chain" id="PRO_5036972435" evidence="1">
    <location>
        <begin position="20"/>
        <end position="108"/>
    </location>
</feature>
<evidence type="ECO:0000313" key="2">
    <source>
        <dbReference type="Proteomes" id="UP000887566"/>
    </source>
</evidence>
<dbReference type="Proteomes" id="UP000887566">
    <property type="component" value="Unplaced"/>
</dbReference>